<dbReference type="Proteomes" id="UP000265618">
    <property type="component" value="Unassembled WGS sequence"/>
</dbReference>
<evidence type="ECO:0000256" key="3">
    <source>
        <dbReference type="ARBA" id="ARBA00022737"/>
    </source>
</evidence>
<evidence type="ECO:0000256" key="6">
    <source>
        <dbReference type="SAM" id="MobiDB-lite"/>
    </source>
</evidence>
<protein>
    <submittedName>
        <fullName evidence="7">Uncharacterized protein</fullName>
    </submittedName>
</protein>
<accession>A0A9K3GI32</accession>
<evidence type="ECO:0000313" key="7">
    <source>
        <dbReference type="EMBL" id="GIQ83055.1"/>
    </source>
</evidence>
<evidence type="ECO:0000256" key="4">
    <source>
        <dbReference type="ARBA" id="ARBA00023069"/>
    </source>
</evidence>
<keyword evidence="5" id="KW-0966">Cell projection</keyword>
<evidence type="ECO:0000256" key="1">
    <source>
        <dbReference type="ARBA" id="ARBA00004138"/>
    </source>
</evidence>
<gene>
    <name evidence="7" type="ORF">KIPB_004303</name>
</gene>
<dbReference type="PANTHER" id="PTHR15722:SF2">
    <property type="entry name" value="INTRAFLAGELLAR TRANSPORT PROTEIN 172 HOMOLOG"/>
    <property type="match status" value="1"/>
</dbReference>
<feature type="region of interest" description="Disordered" evidence="6">
    <location>
        <begin position="994"/>
        <end position="1023"/>
    </location>
</feature>
<comment type="caution">
    <text evidence="7">The sequence shown here is derived from an EMBL/GenBank/DDBJ whole genome shotgun (WGS) entry which is preliminary data.</text>
</comment>
<comment type="subcellular location">
    <subcellularLocation>
        <location evidence="1">Cell projection</location>
        <location evidence="1">Cilium</location>
    </subcellularLocation>
</comment>
<evidence type="ECO:0000256" key="2">
    <source>
        <dbReference type="ARBA" id="ARBA00022574"/>
    </source>
</evidence>
<keyword evidence="4" id="KW-0969">Cilium</keyword>
<evidence type="ECO:0000313" key="8">
    <source>
        <dbReference type="Proteomes" id="UP000265618"/>
    </source>
</evidence>
<organism evidence="7 8">
    <name type="scientific">Kipferlia bialata</name>
    <dbReference type="NCBI Taxonomy" id="797122"/>
    <lineage>
        <taxon>Eukaryota</taxon>
        <taxon>Metamonada</taxon>
        <taxon>Carpediemonas-like organisms</taxon>
        <taxon>Kipferlia</taxon>
    </lineage>
</organism>
<dbReference type="InterPro" id="IPR011047">
    <property type="entry name" value="Quinoprotein_ADH-like_sf"/>
</dbReference>
<keyword evidence="3" id="KW-0677">Repeat</keyword>
<dbReference type="GO" id="GO:0030992">
    <property type="term" value="C:intraciliary transport particle B"/>
    <property type="evidence" value="ECO:0007669"/>
    <property type="project" value="TreeGrafter"/>
</dbReference>
<dbReference type="GO" id="GO:0005930">
    <property type="term" value="C:axoneme"/>
    <property type="evidence" value="ECO:0007669"/>
    <property type="project" value="TreeGrafter"/>
</dbReference>
<feature type="compositionally biased region" description="Basic and acidic residues" evidence="6">
    <location>
        <begin position="1002"/>
        <end position="1022"/>
    </location>
</feature>
<keyword evidence="2" id="KW-0853">WD repeat</keyword>
<proteinExistence type="predicted"/>
<dbReference type="Gene3D" id="1.25.40.470">
    <property type="match status" value="1"/>
</dbReference>
<evidence type="ECO:0000256" key="5">
    <source>
        <dbReference type="ARBA" id="ARBA00023273"/>
    </source>
</evidence>
<dbReference type="PANTHER" id="PTHR15722">
    <property type="entry name" value="IFT140/172-RELATED"/>
    <property type="match status" value="1"/>
</dbReference>
<feature type="non-terminal residue" evidence="7">
    <location>
        <position position="1"/>
    </location>
</feature>
<dbReference type="OrthoDB" id="2186662at2759"/>
<dbReference type="EMBL" id="BDIP01000908">
    <property type="protein sequence ID" value="GIQ83055.1"/>
    <property type="molecule type" value="Genomic_DNA"/>
</dbReference>
<keyword evidence="8" id="KW-1185">Reference proteome</keyword>
<dbReference type="GO" id="GO:0042073">
    <property type="term" value="P:intraciliary transport"/>
    <property type="evidence" value="ECO:0007669"/>
    <property type="project" value="TreeGrafter"/>
</dbReference>
<reference evidence="7 8" key="1">
    <citation type="journal article" date="2018" name="PLoS ONE">
        <title>The draft genome of Kipferlia bialata reveals reductive genome evolution in fornicate parasites.</title>
        <authorList>
            <person name="Tanifuji G."/>
            <person name="Takabayashi S."/>
            <person name="Kume K."/>
            <person name="Takagi M."/>
            <person name="Nakayama T."/>
            <person name="Kamikawa R."/>
            <person name="Inagaki Y."/>
            <person name="Hashimoto T."/>
        </authorList>
    </citation>
    <scope>NUCLEOTIDE SEQUENCE [LARGE SCALE GENOMIC DNA]</scope>
    <source>
        <strain evidence="7">NY0173</strain>
    </source>
</reference>
<name>A0A9K3GI32_9EUKA</name>
<dbReference type="SUPFAM" id="SSF50998">
    <property type="entry name" value="Quinoprotein alcohol dehydrogenase-like"/>
    <property type="match status" value="1"/>
</dbReference>
<dbReference type="GO" id="GO:0036064">
    <property type="term" value="C:ciliary basal body"/>
    <property type="evidence" value="ECO:0007669"/>
    <property type="project" value="TreeGrafter"/>
</dbReference>
<sequence length="1502" mass="161249">VQLCHKGPAPTALAVGAGAVFVATGKHVLAYSPSGRPLGRMSFSRYKDQTTLTRAAHSGDGELVVFCSNNVVRVLTRDTQGHWEAAPEPAAEIPLDNGNQSVVACAINPLGSRIAVGSAYGAIDMLGVCLSKYILNGTHEVTQLSRSVMTVREIPDAFSEGRKGDTDRVYKAKIPQTGGGILSVSKVRVLQNKLVVIQTPQCLVLGDMDTQGTSVIPLSGDRVPRVVYDMANDVVMLVQAGEAKIVHVGQADPIGTVRVLSTRASLLSVHIVPPETQEEADAGEGEGALVGHLADSPMHIAVTSTSPGGEEPPERIDGQGMTLTDIETEGSDVHIVMENPDTGAIQRVPLNAMLISLTAALEEGDFSTSVSVLDRSLADSSPSSPSATSYHALWAKVLDAALRQGAFSHAARAAAGLGNVPLARLLRHLDTEHNRVNGIPAGTGYTDTADALSGYAELVLGGIAASEPVFIRAGKAGDLINIYKELHRYADASRLARATNQAPDVVKALDQEGYDHLIASNQLSKAARHCVSQGQYPEALDLFLRDRAYGSAAALVKARPNASYAQAAVDAVVDGLRAAGRSKQCGQLYERRGENRQALTAYLDANAYSLATRLARQHFPAEMLSLERQWGMHLMQSGDPAGALPHLIEAGERGLSVEAAVEAEDWVACKRLAEGQTQTEVRDTALRIGDRLFDIHSSYGAALEWYDRGGHHEKAVSCLVKMHDLQGAARVASQHMKGKVLRQALDRVSGGLGLEDRVTLLAESGLVDDAITAAEQAQNWNIVLTLVKEHRPTRVKPVYRKIASMKRESGDIQGAERALVLAGEWQDALEMLLEKGIAVDAALEGQAFERALSLAEHTQNPRETRKRVHLERGAQLRAAGHLKDAEEAYVSCGLLEEALEMYLDEATPDIEQALRIAGKMGTDAVRRVQVEKGRMLVAQGDLEGAETALVGAGHATESVQAYKEQGLWMEALRVAKAHTGPDLVRRLGEEYASLQVANEQGEGDREREREERERERSPKGDAGDLLAKASLLAESMNWPAAVDAYLSIRAQDVSDTDSLQLAWETGGRLAMERLPPAQARTAILRASRALAEIDRAESGAEVCLSAGLPREAVTLYLQADMADAAERVVTQSQLGEAEAERVRAHRTQGYLDDRDADSLLLSGNPEQALRLLADRGDYERGIELASKAAPALIAPYLLAYAEHLSVRMNEPQTAIQILAQGHLTYAPGPVSLRSIDDAEVVHTISDAVLGRYISEEEWAETVVPEEQRRLGAFSQLKQVLTGYSASLALTGAEAPAWLDRHTWAAHLVTQTAVLSVSGFDALYAKAAACACMYSDILPADRVFALAGQAMSACEAPGAFLFLNRAIDLAEAVQEGSTDSSSLDAYDFEGSGLPLSVRLPAEAYLCEDSLEDIRSEVLTISMAAGDDAALPTRTCPGCQGMMWEGCFECDRCGAKEKQCVVTGYPNCDVNEMCRSCKNGANYRAWQDVVSHTCPFCGELAGYN</sequence>